<dbReference type="Proteomes" id="UP001437256">
    <property type="component" value="Unassembled WGS sequence"/>
</dbReference>
<comment type="cofactor">
    <cofactor evidence="1">
        <name>heme</name>
        <dbReference type="ChEBI" id="CHEBI:30413"/>
    </cofactor>
</comment>
<accession>A0ABR2ZIL8</accession>
<evidence type="ECO:0000256" key="12">
    <source>
        <dbReference type="ARBA" id="ARBA00023136"/>
    </source>
</evidence>
<evidence type="ECO:0000256" key="9">
    <source>
        <dbReference type="ARBA" id="ARBA00023002"/>
    </source>
</evidence>
<dbReference type="PRINTS" id="PR00385">
    <property type="entry name" value="P450"/>
</dbReference>
<sequence>MATDDPQPVYFISDAEALRFVNTDKAFDKDVSCFTLNLFGDHILRASGSDWKRHRAIANPAFNEANNARVWREATRFANAWLESIESKMGGNKKEQYDIHSLEDLSQLALLIFCSAAFGQRASWKEPGSEREEGETLDFQSTLEKAISLLIQRSMIPDWGFDFFKRYNVPGVSAKVRNVQNIFDKLEGQLYESVSMLGTVSEHEDGDGGRGSKSMEEGALMRNLVEANRRAESGDGGRHLSDWELISDMFVETSATALTFTFAYLALHPEVQEKLYQEVYKIWPNGAAVEPDDKAYQAYFPQLVYTHAVFYEVMRLTPPAPRTTRIVLKDTEIPTYRFDPTKPGEKTLSNVVRCAVPVKANNRILVDIRAIHRSPLNWGEDADEFRPERFIDTEDYEWPRDAFAAFSFGGRNCIGRHFAVAESVCILALFVRRFRLTVPEKMKGLPLEEQRKRLLEWKPGMTSVPLFPV</sequence>
<keyword evidence="7 13" id="KW-0479">Metal-binding</keyword>
<evidence type="ECO:0000256" key="11">
    <source>
        <dbReference type="ARBA" id="ARBA00023033"/>
    </source>
</evidence>
<evidence type="ECO:0000256" key="3">
    <source>
        <dbReference type="ARBA" id="ARBA00004721"/>
    </source>
</evidence>
<dbReference type="InterPro" id="IPR001128">
    <property type="entry name" value="Cyt_P450"/>
</dbReference>
<reference evidence="14 15" key="1">
    <citation type="submission" date="2024-05" db="EMBL/GenBank/DDBJ databases">
        <title>A draft genome resource for the thread blight pathogen Marasmius tenuissimus strain MS-2.</title>
        <authorList>
            <person name="Yulfo-Soto G.E."/>
            <person name="Baruah I.K."/>
            <person name="Amoako-Attah I."/>
            <person name="Bukari Y."/>
            <person name="Meinhardt L.W."/>
            <person name="Bailey B.A."/>
            <person name="Cohen S.P."/>
        </authorList>
    </citation>
    <scope>NUCLEOTIDE SEQUENCE [LARGE SCALE GENOMIC DNA]</scope>
    <source>
        <strain evidence="14 15">MS-2</strain>
    </source>
</reference>
<dbReference type="Pfam" id="PF00067">
    <property type="entry name" value="p450"/>
    <property type="match status" value="2"/>
</dbReference>
<dbReference type="PRINTS" id="PR00463">
    <property type="entry name" value="EP450I"/>
</dbReference>
<comment type="similarity">
    <text evidence="4 13">Belongs to the cytochrome P450 family.</text>
</comment>
<dbReference type="PANTHER" id="PTHR24305:SF166">
    <property type="entry name" value="CYTOCHROME P450 12A4, MITOCHONDRIAL-RELATED"/>
    <property type="match status" value="1"/>
</dbReference>
<proteinExistence type="inferred from homology"/>
<dbReference type="PANTHER" id="PTHR24305">
    <property type="entry name" value="CYTOCHROME P450"/>
    <property type="match status" value="1"/>
</dbReference>
<evidence type="ECO:0000256" key="13">
    <source>
        <dbReference type="RuleBase" id="RU000461"/>
    </source>
</evidence>
<evidence type="ECO:0000313" key="14">
    <source>
        <dbReference type="EMBL" id="KAL0060819.1"/>
    </source>
</evidence>
<protein>
    <recommendedName>
        <fullName evidence="16">Cytochrome P450</fullName>
    </recommendedName>
</protein>
<dbReference type="EMBL" id="JBBXMP010000159">
    <property type="protein sequence ID" value="KAL0060819.1"/>
    <property type="molecule type" value="Genomic_DNA"/>
</dbReference>
<evidence type="ECO:0000256" key="10">
    <source>
        <dbReference type="ARBA" id="ARBA00023004"/>
    </source>
</evidence>
<evidence type="ECO:0000256" key="1">
    <source>
        <dbReference type="ARBA" id="ARBA00001971"/>
    </source>
</evidence>
<name>A0ABR2ZIL8_9AGAR</name>
<evidence type="ECO:0000313" key="15">
    <source>
        <dbReference type="Proteomes" id="UP001437256"/>
    </source>
</evidence>
<comment type="caution">
    <text evidence="14">The sequence shown here is derived from an EMBL/GenBank/DDBJ whole genome shotgun (WGS) entry which is preliminary data.</text>
</comment>
<evidence type="ECO:0000256" key="4">
    <source>
        <dbReference type="ARBA" id="ARBA00010617"/>
    </source>
</evidence>
<keyword evidence="8" id="KW-1133">Transmembrane helix</keyword>
<dbReference type="InterPro" id="IPR050121">
    <property type="entry name" value="Cytochrome_P450_monoxygenase"/>
</dbReference>
<gene>
    <name evidence="14" type="ORF">AAF712_012358</name>
</gene>
<dbReference type="InterPro" id="IPR017972">
    <property type="entry name" value="Cyt_P450_CS"/>
</dbReference>
<evidence type="ECO:0008006" key="16">
    <source>
        <dbReference type="Google" id="ProtNLM"/>
    </source>
</evidence>
<keyword evidence="9 13" id="KW-0560">Oxidoreductase</keyword>
<comment type="subcellular location">
    <subcellularLocation>
        <location evidence="2">Membrane</location>
    </subcellularLocation>
</comment>
<evidence type="ECO:0000256" key="6">
    <source>
        <dbReference type="ARBA" id="ARBA00022692"/>
    </source>
</evidence>
<dbReference type="InterPro" id="IPR002401">
    <property type="entry name" value="Cyt_P450_E_grp-I"/>
</dbReference>
<keyword evidence="10 13" id="KW-0408">Iron</keyword>
<evidence type="ECO:0000256" key="5">
    <source>
        <dbReference type="ARBA" id="ARBA00022617"/>
    </source>
</evidence>
<dbReference type="InterPro" id="IPR036396">
    <property type="entry name" value="Cyt_P450_sf"/>
</dbReference>
<dbReference type="PROSITE" id="PS00086">
    <property type="entry name" value="CYTOCHROME_P450"/>
    <property type="match status" value="1"/>
</dbReference>
<comment type="pathway">
    <text evidence="3">Secondary metabolite biosynthesis; terpenoid biosynthesis.</text>
</comment>
<keyword evidence="12" id="KW-0472">Membrane</keyword>
<feature type="non-terminal residue" evidence="14">
    <location>
        <position position="469"/>
    </location>
</feature>
<dbReference type="Gene3D" id="1.10.630.10">
    <property type="entry name" value="Cytochrome P450"/>
    <property type="match status" value="1"/>
</dbReference>
<evidence type="ECO:0000256" key="7">
    <source>
        <dbReference type="ARBA" id="ARBA00022723"/>
    </source>
</evidence>
<evidence type="ECO:0000256" key="8">
    <source>
        <dbReference type="ARBA" id="ARBA00022989"/>
    </source>
</evidence>
<keyword evidence="15" id="KW-1185">Reference proteome</keyword>
<organism evidence="14 15">
    <name type="scientific">Marasmius tenuissimus</name>
    <dbReference type="NCBI Taxonomy" id="585030"/>
    <lineage>
        <taxon>Eukaryota</taxon>
        <taxon>Fungi</taxon>
        <taxon>Dikarya</taxon>
        <taxon>Basidiomycota</taxon>
        <taxon>Agaricomycotina</taxon>
        <taxon>Agaricomycetes</taxon>
        <taxon>Agaricomycetidae</taxon>
        <taxon>Agaricales</taxon>
        <taxon>Marasmiineae</taxon>
        <taxon>Marasmiaceae</taxon>
        <taxon>Marasmius</taxon>
    </lineage>
</organism>
<keyword evidence="6" id="KW-0812">Transmembrane</keyword>
<keyword evidence="5 13" id="KW-0349">Heme</keyword>
<evidence type="ECO:0000256" key="2">
    <source>
        <dbReference type="ARBA" id="ARBA00004370"/>
    </source>
</evidence>
<keyword evidence="11 13" id="KW-0503">Monooxygenase</keyword>
<dbReference type="SUPFAM" id="SSF48264">
    <property type="entry name" value="Cytochrome P450"/>
    <property type="match status" value="1"/>
</dbReference>